<evidence type="ECO:0000313" key="2">
    <source>
        <dbReference type="Proteomes" id="UP000826195"/>
    </source>
</evidence>
<keyword evidence="2" id="KW-1185">Reference proteome</keyword>
<evidence type="ECO:0000313" key="1">
    <source>
        <dbReference type="EMBL" id="KAH0541000.1"/>
    </source>
</evidence>
<comment type="caution">
    <text evidence="1">The sequence shown here is derived from an EMBL/GenBank/DDBJ whole genome shotgun (WGS) entry which is preliminary data.</text>
</comment>
<accession>A0AAV7I387</accession>
<dbReference type="EMBL" id="JAHXZJ010002609">
    <property type="protein sequence ID" value="KAH0541000.1"/>
    <property type="molecule type" value="Genomic_DNA"/>
</dbReference>
<organism evidence="1 2">
    <name type="scientific">Cotesia glomerata</name>
    <name type="common">Lepidopteran parasitic wasp</name>
    <name type="synonym">Apanteles glomeratus</name>
    <dbReference type="NCBI Taxonomy" id="32391"/>
    <lineage>
        <taxon>Eukaryota</taxon>
        <taxon>Metazoa</taxon>
        <taxon>Ecdysozoa</taxon>
        <taxon>Arthropoda</taxon>
        <taxon>Hexapoda</taxon>
        <taxon>Insecta</taxon>
        <taxon>Pterygota</taxon>
        <taxon>Neoptera</taxon>
        <taxon>Endopterygota</taxon>
        <taxon>Hymenoptera</taxon>
        <taxon>Apocrita</taxon>
        <taxon>Ichneumonoidea</taxon>
        <taxon>Braconidae</taxon>
        <taxon>Microgastrinae</taxon>
        <taxon>Cotesia</taxon>
    </lineage>
</organism>
<reference evidence="1 2" key="1">
    <citation type="journal article" date="2021" name="J. Hered.">
        <title>A chromosome-level genome assembly of the parasitoid wasp, Cotesia glomerata (Hymenoptera: Braconidae).</title>
        <authorList>
            <person name="Pinto B.J."/>
            <person name="Weis J.J."/>
            <person name="Gamble T."/>
            <person name="Ode P.J."/>
            <person name="Paul R."/>
            <person name="Zaspel J.M."/>
        </authorList>
    </citation>
    <scope>NUCLEOTIDE SEQUENCE [LARGE SCALE GENOMIC DNA]</scope>
    <source>
        <strain evidence="1">CgM1</strain>
    </source>
</reference>
<protein>
    <submittedName>
        <fullName evidence="1">Uncharacterized protein</fullName>
    </submittedName>
</protein>
<sequence length="136" mass="15810">MERIDVVAMQSSKWRVRGEAAFIRELALAFFSKLYFYWWSIEVGSAQTTISNSRLWAFDDLSLTEFGRTQMTRISSSGIGISTRHILMAITGSEIRKDEKLEEKLRSFLKTRSCLSWEDIHAHHHHDQKTKERTSG</sequence>
<gene>
    <name evidence="1" type="ORF">KQX54_020766</name>
</gene>
<dbReference type="Proteomes" id="UP000826195">
    <property type="component" value="Unassembled WGS sequence"/>
</dbReference>
<dbReference type="AlphaFoldDB" id="A0AAV7I387"/>
<name>A0AAV7I387_COTGL</name>
<proteinExistence type="predicted"/>